<comment type="caution">
    <text evidence="4">The sequence shown here is derived from an EMBL/GenBank/DDBJ whole genome shotgun (WGS) entry which is preliminary data.</text>
</comment>
<feature type="transmembrane region" description="Helical" evidence="1">
    <location>
        <begin position="805"/>
        <end position="826"/>
    </location>
</feature>
<dbReference type="CDD" id="cd02801">
    <property type="entry name" value="DUS_like_FMN"/>
    <property type="match status" value="1"/>
</dbReference>
<dbReference type="STRING" id="6336.A0A0V0RJE0"/>
<proteinExistence type="predicted"/>
<accession>A0A0V0RJE0</accession>
<dbReference type="AlphaFoldDB" id="A0A0V0RJE0"/>
<evidence type="ECO:0000313" key="5">
    <source>
        <dbReference type="Proteomes" id="UP000054630"/>
    </source>
</evidence>
<dbReference type="GO" id="GO:0019236">
    <property type="term" value="P:response to pheromone"/>
    <property type="evidence" value="ECO:0007669"/>
    <property type="project" value="InterPro"/>
</dbReference>
<dbReference type="InterPro" id="IPR019336">
    <property type="entry name" value="GPR180/TMEM145_TM"/>
</dbReference>
<dbReference type="EMBL" id="JYDL01000154">
    <property type="protein sequence ID" value="KRX14617.1"/>
    <property type="molecule type" value="Genomic_DNA"/>
</dbReference>
<dbReference type="Pfam" id="PF10192">
    <property type="entry name" value="GPR180-TMEM145_TM"/>
    <property type="match status" value="1"/>
</dbReference>
<evidence type="ECO:0000259" key="2">
    <source>
        <dbReference type="Pfam" id="PF01207"/>
    </source>
</evidence>
<gene>
    <name evidence="4" type="primary">DUS4L</name>
    <name evidence="4" type="ORF">T07_2337</name>
</gene>
<sequence>MLKHYRDYTIWLLLIISSDTMTNDRTKINIAELFSNSAPVKISAPMVRYSKLSFRRLLRLYGCQLCFTPMIYAKCFIQSEKARRADFSTDASDLPLIVQFAADNCDDFVKAAEIVYTQCDGVDLNCGCPKRKTLDTNCGSALLDNASHLAELIKQSRLRILDSKFSISVKIRIYENLKDTVDLCQKLQSAGVTFINVHGRTVEQRHEPVDVEVFKVIKDSLQIPVVANGDVRSLSDVHYYHQHAGVEGVMVARALLENPALFTGANKTPADCFFHWMKFAEADNVPFTRFHRHISFMLEKSLNKSQRAELAEIRDSNQLFTFVSKTVALALLNFGVPLSIPRKLLSVVHLFQDCIIISIFLQPNFLQPSIDMVCVGVLSNCFFTSSSLILLISISSNVVETVKISGRWHHGSGDPLLTLLTGFGFQKTDPADLEATRGFIFGNITNGMAKPAGYLILIASDWIEEMKTVYRSDNASCKQLMSRLSDLAFERRCFPKNGQDFFRSIPCPVGNICPDEDDRTNVISGYQLTFRIQDVIQARFWYLALVNCILDDACNWVPFNSTIDLQYELWLVNGHPSRRNRNPLEHQFSVEQQDTLELYLFACCIFIGLFGAHLYSISLGRFRSHRSSVAMLLLVGLQVLYYSVRCGHSIAIVVGGVSIVPLLHVGDLLFSLADVLFALLLVHFATSWPKSFQHFPAKRKLTTIFGPLALTAQLTLTICATMSRVELLPNHFVETWPGWLILALRLLLMKWFLTELRISLQRERDSSDRSKFLLHFGSGYMVWFIYLVALGALVGEFSVLWRYKVLNGICFFANFVAYAAMVHLFWPQSVLQKLLCSNDDFDSTKDSADWDEYEQAIIISSSDR</sequence>
<dbReference type="GO" id="GO:0017150">
    <property type="term" value="F:tRNA dihydrouridine synthase activity"/>
    <property type="evidence" value="ECO:0007669"/>
    <property type="project" value="TreeGrafter"/>
</dbReference>
<organism evidence="4 5">
    <name type="scientific">Trichinella nelsoni</name>
    <dbReference type="NCBI Taxonomy" id="6336"/>
    <lineage>
        <taxon>Eukaryota</taxon>
        <taxon>Metazoa</taxon>
        <taxon>Ecdysozoa</taxon>
        <taxon>Nematoda</taxon>
        <taxon>Enoplea</taxon>
        <taxon>Dorylaimia</taxon>
        <taxon>Trichinellida</taxon>
        <taxon>Trichinellidae</taxon>
        <taxon>Trichinella</taxon>
    </lineage>
</organism>
<feature type="transmembrane region" description="Helical" evidence="1">
    <location>
        <begin position="701"/>
        <end position="723"/>
    </location>
</feature>
<dbReference type="SUPFAM" id="SSF51395">
    <property type="entry name" value="FMN-linked oxidoreductases"/>
    <property type="match status" value="1"/>
</dbReference>
<evidence type="ECO:0000256" key="1">
    <source>
        <dbReference type="SAM" id="Phobius"/>
    </source>
</evidence>
<dbReference type="GO" id="GO:0007186">
    <property type="term" value="P:G protein-coupled receptor signaling pathway"/>
    <property type="evidence" value="ECO:0007669"/>
    <property type="project" value="InterPro"/>
</dbReference>
<keyword evidence="1" id="KW-0472">Membrane</keyword>
<name>A0A0V0RJE0_9BILA</name>
<reference evidence="4 5" key="1">
    <citation type="submission" date="2015-01" db="EMBL/GenBank/DDBJ databases">
        <title>Evolution of Trichinella species and genotypes.</title>
        <authorList>
            <person name="Korhonen P.K."/>
            <person name="Edoardo P."/>
            <person name="Giuseppe L.R."/>
            <person name="Gasser R.B."/>
        </authorList>
    </citation>
    <scope>NUCLEOTIDE SEQUENCE [LARGE SCALE GENOMIC DNA]</scope>
    <source>
        <strain evidence="4">ISS37</strain>
    </source>
</reference>
<dbReference type="PANTHER" id="PTHR11082">
    <property type="entry name" value="TRNA-DIHYDROURIDINE SYNTHASE"/>
    <property type="match status" value="1"/>
</dbReference>
<feature type="transmembrane region" description="Helical" evidence="1">
    <location>
        <begin position="668"/>
        <end position="689"/>
    </location>
</feature>
<evidence type="ECO:0000259" key="3">
    <source>
        <dbReference type="Pfam" id="PF10192"/>
    </source>
</evidence>
<keyword evidence="5" id="KW-1185">Reference proteome</keyword>
<feature type="domain" description="GPR180/TMEM145 transmembrane" evidence="3">
    <location>
        <begin position="623"/>
        <end position="821"/>
    </location>
</feature>
<feature type="transmembrane region" description="Helical" evidence="1">
    <location>
        <begin position="629"/>
        <end position="662"/>
    </location>
</feature>
<protein>
    <submittedName>
        <fullName evidence="4">tRNA-dihydrouridine(20a/20b) synthase [NAD(P)+]-like</fullName>
    </submittedName>
</protein>
<feature type="transmembrane region" description="Helical" evidence="1">
    <location>
        <begin position="598"/>
        <end position="617"/>
    </location>
</feature>
<dbReference type="OrthoDB" id="9977870at2759"/>
<dbReference type="InterPro" id="IPR013785">
    <property type="entry name" value="Aldolase_TIM"/>
</dbReference>
<keyword evidence="1" id="KW-1133">Transmembrane helix</keyword>
<evidence type="ECO:0000313" key="4">
    <source>
        <dbReference type="EMBL" id="KRX14617.1"/>
    </source>
</evidence>
<keyword evidence="1" id="KW-0812">Transmembrane</keyword>
<feature type="domain" description="DUS-like FMN-binding" evidence="2">
    <location>
        <begin position="44"/>
        <end position="302"/>
    </location>
</feature>
<feature type="transmembrane region" description="Helical" evidence="1">
    <location>
        <begin position="735"/>
        <end position="753"/>
    </location>
</feature>
<dbReference type="Gene3D" id="3.20.20.70">
    <property type="entry name" value="Aldolase class I"/>
    <property type="match status" value="1"/>
</dbReference>
<dbReference type="Pfam" id="PF01207">
    <property type="entry name" value="Dus"/>
    <property type="match status" value="1"/>
</dbReference>
<dbReference type="InterPro" id="IPR035587">
    <property type="entry name" value="DUS-like_FMN-bd"/>
</dbReference>
<dbReference type="PANTHER" id="PTHR11082:SF31">
    <property type="entry name" value="TRNA-DIHYDROURIDINE(20A_20B) SYNTHASE [NAD(P)+]-LIKE"/>
    <property type="match status" value="1"/>
</dbReference>
<dbReference type="Proteomes" id="UP000054630">
    <property type="component" value="Unassembled WGS sequence"/>
</dbReference>
<feature type="transmembrane region" description="Helical" evidence="1">
    <location>
        <begin position="773"/>
        <end position="793"/>
    </location>
</feature>